<evidence type="ECO:0000313" key="10">
    <source>
        <dbReference type="Proteomes" id="UP000696485"/>
    </source>
</evidence>
<comment type="caution">
    <text evidence="9">The sequence shown here is derived from an EMBL/GenBank/DDBJ whole genome shotgun (WGS) entry which is preliminary data.</text>
</comment>
<keyword evidence="6 7" id="KW-0472">Membrane</keyword>
<dbReference type="AlphaFoldDB" id="A0A9P5SQ29"/>
<protein>
    <recommendedName>
        <fullName evidence="3 7">Defect at low temperature protein 1</fullName>
    </recommendedName>
</protein>
<feature type="compositionally biased region" description="Gly residues" evidence="8">
    <location>
        <begin position="452"/>
        <end position="462"/>
    </location>
</feature>
<comment type="function">
    <text evidence="1 7">Required for growth under high-pressure and low-temperature conditions.</text>
</comment>
<comment type="similarity">
    <text evidence="2 7">Belongs to the DLT1 family.</text>
</comment>
<evidence type="ECO:0000256" key="5">
    <source>
        <dbReference type="ARBA" id="ARBA00022989"/>
    </source>
</evidence>
<evidence type="ECO:0000313" key="9">
    <source>
        <dbReference type="EMBL" id="KAF9335791.1"/>
    </source>
</evidence>
<accession>A0A9P5SQ29</accession>
<dbReference type="GO" id="GO:0016020">
    <property type="term" value="C:membrane"/>
    <property type="evidence" value="ECO:0007669"/>
    <property type="project" value="UniProtKB-SubCell"/>
</dbReference>
<dbReference type="EMBL" id="JAAAUY010000085">
    <property type="protein sequence ID" value="KAF9335791.1"/>
    <property type="molecule type" value="Genomic_DNA"/>
</dbReference>
<keyword evidence="5 7" id="KW-1133">Transmembrane helix</keyword>
<dbReference type="Proteomes" id="UP000696485">
    <property type="component" value="Unassembled WGS sequence"/>
</dbReference>
<evidence type="ECO:0000256" key="6">
    <source>
        <dbReference type="ARBA" id="ARBA00023136"/>
    </source>
</evidence>
<feature type="compositionally biased region" description="Polar residues" evidence="8">
    <location>
        <begin position="366"/>
        <end position="382"/>
    </location>
</feature>
<dbReference type="InterPro" id="IPR038869">
    <property type="entry name" value="DLT1"/>
</dbReference>
<dbReference type="PANTHER" id="PTHR40021">
    <property type="entry name" value="DEFECT AT LOW TEMPERATURE PROTEIN 1"/>
    <property type="match status" value="1"/>
</dbReference>
<feature type="transmembrane region" description="Helical" evidence="7">
    <location>
        <begin position="50"/>
        <end position="70"/>
    </location>
</feature>
<feature type="transmembrane region" description="Helical" evidence="7">
    <location>
        <begin position="7"/>
        <end position="30"/>
    </location>
</feature>
<proteinExistence type="inferred from homology"/>
<evidence type="ECO:0000256" key="1">
    <source>
        <dbReference type="ARBA" id="ARBA00002489"/>
    </source>
</evidence>
<reference evidence="9" key="1">
    <citation type="journal article" date="2020" name="Fungal Divers.">
        <title>Resolving the Mortierellaceae phylogeny through synthesis of multi-gene phylogenetics and phylogenomics.</title>
        <authorList>
            <person name="Vandepol N."/>
            <person name="Liber J."/>
            <person name="Desiro A."/>
            <person name="Na H."/>
            <person name="Kennedy M."/>
            <person name="Barry K."/>
            <person name="Grigoriev I.V."/>
            <person name="Miller A.N."/>
            <person name="O'Donnell K."/>
            <person name="Stajich J.E."/>
            <person name="Bonito G."/>
        </authorList>
    </citation>
    <scope>NUCLEOTIDE SEQUENCE</scope>
    <source>
        <strain evidence="9">NVP1</strain>
    </source>
</reference>
<evidence type="ECO:0000256" key="3">
    <source>
        <dbReference type="ARBA" id="ARBA00021353"/>
    </source>
</evidence>
<gene>
    <name evidence="7" type="primary">DLT1</name>
    <name evidence="9" type="ORF">BG006_010595</name>
</gene>
<feature type="compositionally biased region" description="Low complexity" evidence="8">
    <location>
        <begin position="253"/>
        <end position="263"/>
    </location>
</feature>
<keyword evidence="10" id="KW-1185">Reference proteome</keyword>
<comment type="subcellular location">
    <subcellularLocation>
        <location evidence="7">Membrane</location>
        <topology evidence="7">Multi-pass membrane protein</topology>
    </subcellularLocation>
</comment>
<organism evidence="9 10">
    <name type="scientific">Podila minutissima</name>
    <dbReference type="NCBI Taxonomy" id="64525"/>
    <lineage>
        <taxon>Eukaryota</taxon>
        <taxon>Fungi</taxon>
        <taxon>Fungi incertae sedis</taxon>
        <taxon>Mucoromycota</taxon>
        <taxon>Mortierellomycotina</taxon>
        <taxon>Mortierellomycetes</taxon>
        <taxon>Mortierellales</taxon>
        <taxon>Mortierellaceae</taxon>
        <taxon>Podila</taxon>
    </lineage>
</organism>
<feature type="region of interest" description="Disordered" evidence="8">
    <location>
        <begin position="312"/>
        <end position="331"/>
    </location>
</feature>
<dbReference type="PANTHER" id="PTHR40021:SF1">
    <property type="entry name" value="DEFECT AT LOW TEMPERATURE PROTEIN 1"/>
    <property type="match status" value="1"/>
</dbReference>
<evidence type="ECO:0000256" key="4">
    <source>
        <dbReference type="ARBA" id="ARBA00022692"/>
    </source>
</evidence>
<evidence type="ECO:0000256" key="7">
    <source>
        <dbReference type="RuleBase" id="RU367100"/>
    </source>
</evidence>
<evidence type="ECO:0000256" key="2">
    <source>
        <dbReference type="ARBA" id="ARBA00005550"/>
    </source>
</evidence>
<evidence type="ECO:0000256" key="8">
    <source>
        <dbReference type="SAM" id="MobiDB-lite"/>
    </source>
</evidence>
<name>A0A9P5SQ29_9FUNG</name>
<feature type="compositionally biased region" description="Low complexity" evidence="8">
    <location>
        <begin position="348"/>
        <end position="358"/>
    </location>
</feature>
<feature type="compositionally biased region" description="Basic residues" evidence="8">
    <location>
        <begin position="215"/>
        <end position="228"/>
    </location>
</feature>
<feature type="compositionally biased region" description="Basic and acidic residues" evidence="8">
    <location>
        <begin position="319"/>
        <end position="331"/>
    </location>
</feature>
<feature type="compositionally biased region" description="Polar residues" evidence="8">
    <location>
        <begin position="229"/>
        <end position="241"/>
    </location>
</feature>
<feature type="compositionally biased region" description="Gly residues" evidence="8">
    <location>
        <begin position="386"/>
        <end position="398"/>
    </location>
</feature>
<feature type="region of interest" description="Disordered" evidence="8">
    <location>
        <begin position="429"/>
        <end position="468"/>
    </location>
</feature>
<sequence>MPLTRSSCFYVSSLFFLVAVTGICIFASAYDVVFQILHPADKNDVPNYQNLAVFGGSYVLLGLLATIFGFSRYVTVKLARQAIPKTYMPITQEDLPKQVYEFVQSELDRVARLAKKATPTVEESAQPGWGKPESSLQDTHFKTFMASTPHFIERAAIAYSQDLARPPNMSISAYVHMLMDNRLVARDVGLEYIAGYEQARFGGPKNDFSPITLPVHHHHHHHGHHHPKSLTQHSQQPSQPQRGLHPHDASIVSTTSSSPGTGTAIEVVGGVGVGISPRAPGEELLEEDYIRFMKVLSLILQGLGWDQNAEDAYEEECREQEREQQEQEQQARELEYEREMMAREHLPSSSSRYFQRQRQGGEPTIGSLSMDQGSSYYNQSRQDLLAGGGGGGGGGGRRGVQRTQSSLSGESFCIVNEAELRPYPYPHEGTASMPGTGLGSGTGRDSVATGSRIGGGGSGSFGRNGQMATTTTTGVNLRQMSRSGGRLNTRMSTRSVLTMRTASSTKS</sequence>
<feature type="region of interest" description="Disordered" evidence="8">
    <location>
        <begin position="207"/>
        <end position="265"/>
    </location>
</feature>
<keyword evidence="4 7" id="KW-0812">Transmembrane</keyword>
<feature type="region of interest" description="Disordered" evidence="8">
    <location>
        <begin position="343"/>
        <end position="407"/>
    </location>
</feature>